<dbReference type="Gene3D" id="3.30.420.10">
    <property type="entry name" value="Ribonuclease H-like superfamily/Ribonuclease H"/>
    <property type="match status" value="1"/>
</dbReference>
<evidence type="ECO:0000313" key="3">
    <source>
        <dbReference type="Proteomes" id="UP001642540"/>
    </source>
</evidence>
<keyword evidence="3" id="KW-1185">Reference proteome</keyword>
<dbReference type="Proteomes" id="UP001642540">
    <property type="component" value="Unassembled WGS sequence"/>
</dbReference>
<dbReference type="PANTHER" id="PTHR47331">
    <property type="entry name" value="PHD-TYPE DOMAIN-CONTAINING PROTEIN"/>
    <property type="match status" value="1"/>
</dbReference>
<dbReference type="InterPro" id="IPR040676">
    <property type="entry name" value="DUF5641"/>
</dbReference>
<dbReference type="EMBL" id="CAXLJM020000078">
    <property type="protein sequence ID" value="CAL8129695.1"/>
    <property type="molecule type" value="Genomic_DNA"/>
</dbReference>
<reference evidence="2 3" key="1">
    <citation type="submission" date="2024-08" db="EMBL/GenBank/DDBJ databases">
        <authorList>
            <person name="Cucini C."/>
            <person name="Frati F."/>
        </authorList>
    </citation>
    <scope>NUCLEOTIDE SEQUENCE [LARGE SCALE GENOMIC DNA]</scope>
</reference>
<dbReference type="InterPro" id="IPR041588">
    <property type="entry name" value="Integrase_H2C2"/>
</dbReference>
<gene>
    <name evidence="2" type="ORF">ODALV1_LOCUS23398</name>
</gene>
<dbReference type="InterPro" id="IPR012337">
    <property type="entry name" value="RNaseH-like_sf"/>
</dbReference>
<dbReference type="SUPFAM" id="SSF53098">
    <property type="entry name" value="Ribonuclease H-like"/>
    <property type="match status" value="1"/>
</dbReference>
<evidence type="ECO:0000259" key="1">
    <source>
        <dbReference type="PROSITE" id="PS50994"/>
    </source>
</evidence>
<dbReference type="InterPro" id="IPR036397">
    <property type="entry name" value="RNaseH_sf"/>
</dbReference>
<sequence>MTKVIEEEKNKKVLTHVGTIDYDVMSSELMKMSSLQKVVSTTGWLIRFISFIKDRQRCKKGPLTPEERSTALHRVIKIEQHTTFEKDIQYLTNNMQLPKKSKLHSLSPWIDRDGLLRVGGRIQKSAAPLYSKHPLIIPSNSQLSTLLVRDCHHRQYHSGFTHTLAAIRRKYWILKTRDVVRHVVRKCVTCKRVKAAQSNQLMGNLPVARVSPNRPFLHCGVDFAGPFMVKMRRGRGASSDKCYMAVFVCFSTKAVHLEVVTDLSSDAFIACYRRFVARRGVTKQLYSDCGTNFVGADKLLKKMFQDCEAEIQQQLSICGTSWVFNPPAAPHQGGLWEAAVKSTKHHIKRVIGSTLLTLEQFQTLLCNIESCLNSRPLCSLSSDPAEYDVLTPGHFLIGEPLNAVPEPDLTMVKPNRLDHWKQVQQMTQHFWRRWKDEYLITLQQRTKWTKKFANLQVGDLVIVREDVLPPNKWKLGRVVEIALGGDGLVRSATVKTANGLLTRPIQKLSIILECNKN</sequence>
<proteinExistence type="predicted"/>
<dbReference type="Pfam" id="PF18701">
    <property type="entry name" value="DUF5641"/>
    <property type="match status" value="1"/>
</dbReference>
<name>A0ABP1RKX8_9HEXA</name>
<organism evidence="2 3">
    <name type="scientific">Orchesella dallaii</name>
    <dbReference type="NCBI Taxonomy" id="48710"/>
    <lineage>
        <taxon>Eukaryota</taxon>
        <taxon>Metazoa</taxon>
        <taxon>Ecdysozoa</taxon>
        <taxon>Arthropoda</taxon>
        <taxon>Hexapoda</taxon>
        <taxon>Collembola</taxon>
        <taxon>Entomobryomorpha</taxon>
        <taxon>Entomobryoidea</taxon>
        <taxon>Orchesellidae</taxon>
        <taxon>Orchesellinae</taxon>
        <taxon>Orchesella</taxon>
    </lineage>
</organism>
<dbReference type="Gene3D" id="1.10.340.70">
    <property type="match status" value="1"/>
</dbReference>
<dbReference type="InterPro" id="IPR001584">
    <property type="entry name" value="Integrase_cat-core"/>
</dbReference>
<evidence type="ECO:0000313" key="2">
    <source>
        <dbReference type="EMBL" id="CAL8129695.1"/>
    </source>
</evidence>
<feature type="domain" description="Integrase catalytic" evidence="1">
    <location>
        <begin position="211"/>
        <end position="400"/>
    </location>
</feature>
<dbReference type="PROSITE" id="PS50994">
    <property type="entry name" value="INTEGRASE"/>
    <property type="match status" value="1"/>
</dbReference>
<accession>A0ABP1RKX8</accession>
<dbReference type="Pfam" id="PF17921">
    <property type="entry name" value="Integrase_H2C2"/>
    <property type="match status" value="1"/>
</dbReference>
<protein>
    <recommendedName>
        <fullName evidence="1">Integrase catalytic domain-containing protein</fullName>
    </recommendedName>
</protein>
<comment type="caution">
    <text evidence="2">The sequence shown here is derived from an EMBL/GenBank/DDBJ whole genome shotgun (WGS) entry which is preliminary data.</text>
</comment>